<evidence type="ECO:0000256" key="7">
    <source>
        <dbReference type="ARBA" id="ARBA00022840"/>
    </source>
</evidence>
<dbReference type="HOGENOM" id="CLU_005768_1_0_1"/>
<dbReference type="EC" id="2.7.11.1" evidence="2"/>
<evidence type="ECO:0000256" key="5">
    <source>
        <dbReference type="ARBA" id="ARBA00022741"/>
    </source>
</evidence>
<dbReference type="GO" id="GO:0000196">
    <property type="term" value="P:cell integrity MAPK cascade"/>
    <property type="evidence" value="ECO:0007669"/>
    <property type="project" value="UniProtKB-ARBA"/>
</dbReference>
<evidence type="ECO:0000256" key="2">
    <source>
        <dbReference type="ARBA" id="ARBA00012513"/>
    </source>
</evidence>
<keyword evidence="7 10" id="KW-0067">ATP-binding</keyword>
<dbReference type="InterPro" id="IPR039046">
    <property type="entry name" value="PDPK1"/>
</dbReference>
<feature type="compositionally biased region" description="Low complexity" evidence="11">
    <location>
        <begin position="990"/>
        <end position="999"/>
    </location>
</feature>
<dbReference type="InterPro" id="IPR008271">
    <property type="entry name" value="Ser/Thr_kinase_AS"/>
</dbReference>
<dbReference type="PROSITE" id="PS00108">
    <property type="entry name" value="PROTEIN_KINASE_ST"/>
    <property type="match status" value="1"/>
</dbReference>
<feature type="compositionally biased region" description="Basic and acidic residues" evidence="11">
    <location>
        <begin position="1119"/>
        <end position="1131"/>
    </location>
</feature>
<dbReference type="Gene3D" id="1.10.510.10">
    <property type="entry name" value="Transferase(Phosphotransferase) domain 1"/>
    <property type="match status" value="1"/>
</dbReference>
<evidence type="ECO:0000256" key="4">
    <source>
        <dbReference type="ARBA" id="ARBA00022679"/>
    </source>
</evidence>
<evidence type="ECO:0000313" key="14">
    <source>
        <dbReference type="Proteomes" id="UP000011777"/>
    </source>
</evidence>
<sequence length="1158" mass="129528">MTLPTFRYSFYHKHNHNKDKDKENNEQSKLTPNDLQDLHDDLDDIYNNYTSTANSNNDSVDTLDSENNQAENHFIYKPPVQPQSSQPLPVVHISSRLSSLGNDTTELGESIAKSAPGTPLSTNSFDFRPHYPRAVTNSSLNVLLDSPNASTDFNHLVDHTPPPEHVQKFTKDDITEEGDDDEEDETDIGGNDDDDDDDDGVPRSAELKENEENWEKKGSASKTIKTSEGETRVIRRSVTDFKFGKELGEGSYSTVILATDKINAKQYAVKVLDKRHIIKEKKVKYVNIEKHALNRLSNRLGVISLYFTFQDKDSLYFVLDYASNGELLSLIKKHNTLNEDATRHFGAQILDAIKYMHDNGVIHRDLKPENILLDDKMRIQITDFGTARLLEKKNDESEDYPLDVRAKSFVGTAEYVSPELLESKYCGKPGDIWAFGCIIYQMIAGKPPFKATNEYLTFQKITKLQYAFSAGFPTVIRDLIKKILVLQPSRRATIPEIQKHYFFQSVDFDDFDQLWLVDPPEIGPYKMSAKSMMKIPELNKSQNTGHHVAKKKAKKPHTQTQAPLQASAPPTPGSSTNGSSPTPERGLPTANTNKSSEKVNAASVAAFVLNKPQTNSDSSVSDNSPKNSSSSDSREVSKKSSHSQPNYIPGTNILRPQINTRPTVGSYVRSAPTRKTAGRQSQPSSSTPSSQAQQQSRSSLTQQSQRPKPKPKPKVMEVTPLTTLEAAWESYLHHPDERVIRIGPVIVHKEATEPFERKNKASLHASPLTIQGHGRRTRSNTSLLTQLVNEVSNNSQDLKDIENADESEAIIEPQYSMKRSSTVTSSSGKKSVDLERSSSTSGSKITKKTFFKKLGFSHYDKNDDEENQPIPSLTDKPQTCTMVITTHGRALIFTRDDNEASYVLLVEVKLKYPFIHFQELVSPQNKFSKLLPTVGIFVISSVNTSLIFEVETYEVNQWTEALAKSKSNEIERLKLEDWEKEQAASKKEPSPSQTQTQQPKRQSNSAHSSPKLLDAPAFERSKQQTGRKSVDLYSTTSPPQSPRESHSHSHSRATHMLRSKLQSPGLKRKPPPVSPPSELNVHTGLPHKSNETGMLHAAQLAVSQNAQASVYPNHRRSSFTKDDGTKIDHSKPHTNGNQQSPGVTTLNSRFLARSTRKK</sequence>
<evidence type="ECO:0000256" key="11">
    <source>
        <dbReference type="SAM" id="MobiDB-lite"/>
    </source>
</evidence>
<feature type="compositionally biased region" description="Low complexity" evidence="11">
    <location>
        <begin position="615"/>
        <end position="631"/>
    </location>
</feature>
<comment type="catalytic activity">
    <reaction evidence="8">
        <text>L-threonyl-[protein] + ATP = O-phospho-L-threonyl-[protein] + ADP + H(+)</text>
        <dbReference type="Rhea" id="RHEA:46608"/>
        <dbReference type="Rhea" id="RHEA-COMP:11060"/>
        <dbReference type="Rhea" id="RHEA-COMP:11605"/>
        <dbReference type="ChEBI" id="CHEBI:15378"/>
        <dbReference type="ChEBI" id="CHEBI:30013"/>
        <dbReference type="ChEBI" id="CHEBI:30616"/>
        <dbReference type="ChEBI" id="CHEBI:61977"/>
        <dbReference type="ChEBI" id="CHEBI:456216"/>
        <dbReference type="EC" id="2.7.11.1"/>
    </reaction>
</comment>
<protein>
    <recommendedName>
        <fullName evidence="2">non-specific serine/threonine protein kinase</fullName>
        <ecNumber evidence="2">2.7.11.1</ecNumber>
    </recommendedName>
</protein>
<proteinExistence type="inferred from homology"/>
<evidence type="ECO:0000256" key="1">
    <source>
        <dbReference type="ARBA" id="ARBA00010006"/>
    </source>
</evidence>
<feature type="region of interest" description="Disordered" evidence="11">
    <location>
        <begin position="809"/>
        <end position="840"/>
    </location>
</feature>
<evidence type="ECO:0000256" key="9">
    <source>
        <dbReference type="ARBA" id="ARBA00048679"/>
    </source>
</evidence>
<organism evidence="13 14">
    <name type="scientific">Candida maltosa (strain Xu316)</name>
    <name type="common">Yeast</name>
    <dbReference type="NCBI Taxonomy" id="1245528"/>
    <lineage>
        <taxon>Eukaryota</taxon>
        <taxon>Fungi</taxon>
        <taxon>Dikarya</taxon>
        <taxon>Ascomycota</taxon>
        <taxon>Saccharomycotina</taxon>
        <taxon>Pichiomycetes</taxon>
        <taxon>Debaryomycetaceae</taxon>
        <taxon>Candida/Lodderomyces clade</taxon>
        <taxon>Candida</taxon>
    </lineage>
</organism>
<evidence type="ECO:0000256" key="8">
    <source>
        <dbReference type="ARBA" id="ARBA00047899"/>
    </source>
</evidence>
<keyword evidence="6 13" id="KW-0418">Kinase</keyword>
<dbReference type="SMART" id="SM00220">
    <property type="entry name" value="S_TKc"/>
    <property type="match status" value="1"/>
</dbReference>
<dbReference type="PANTHER" id="PTHR24356:SF163">
    <property type="entry name" value="3-PHOSPHOINOSITIDE-DEPENDENT PROTEIN KINASE 1-RELATED"/>
    <property type="match status" value="1"/>
</dbReference>
<comment type="similarity">
    <text evidence="1">Belongs to the protein kinase superfamily. AGC Ser/Thr protein kinase family. PDPK1 subfamily.</text>
</comment>
<dbReference type="OrthoDB" id="347657at2759"/>
<keyword evidence="3 13" id="KW-0723">Serine/threonine-protein kinase</keyword>
<dbReference type="GO" id="GO:0005524">
    <property type="term" value="F:ATP binding"/>
    <property type="evidence" value="ECO:0007669"/>
    <property type="project" value="UniProtKB-UniRule"/>
</dbReference>
<dbReference type="GO" id="GO:0030447">
    <property type="term" value="P:filamentous growth"/>
    <property type="evidence" value="ECO:0007669"/>
    <property type="project" value="UniProtKB-ARBA"/>
</dbReference>
<evidence type="ECO:0000259" key="12">
    <source>
        <dbReference type="PROSITE" id="PS50011"/>
    </source>
</evidence>
<keyword evidence="14" id="KW-1185">Reference proteome</keyword>
<feature type="compositionally biased region" description="Basic and acidic residues" evidence="11">
    <location>
        <begin position="155"/>
        <end position="173"/>
    </location>
</feature>
<name>M3JBG6_CANMX</name>
<reference evidence="13 14" key="1">
    <citation type="submission" date="2013-02" db="EMBL/GenBank/DDBJ databases">
        <title>Genome sequence of Candida maltosa Xu316, a potential industrial strain for xylitol and ethanol production.</title>
        <authorList>
            <person name="Yu J."/>
            <person name="Wang Q."/>
            <person name="Geng X."/>
            <person name="Bao W."/>
            <person name="He P."/>
            <person name="Cai J."/>
        </authorList>
    </citation>
    <scope>NUCLEOTIDE SEQUENCE [LARGE SCALE GENOMIC DNA]</scope>
    <source>
        <strain evidence="14">Xu316</strain>
    </source>
</reference>
<feature type="compositionally biased region" description="Basic and acidic residues" evidence="11">
    <location>
        <begin position="205"/>
        <end position="218"/>
    </location>
</feature>
<comment type="caution">
    <text evidence="13">The sequence shown here is derived from an EMBL/GenBank/DDBJ whole genome shotgun (WGS) entry which is preliminary data.</text>
</comment>
<accession>M3JBG6</accession>
<dbReference type="Pfam" id="PF00069">
    <property type="entry name" value="Pkinase"/>
    <property type="match status" value="1"/>
</dbReference>
<dbReference type="PROSITE" id="PS00107">
    <property type="entry name" value="PROTEIN_KINASE_ATP"/>
    <property type="match status" value="1"/>
</dbReference>
<feature type="compositionally biased region" description="Low complexity" evidence="11">
    <location>
        <begin position="679"/>
        <end position="706"/>
    </location>
</feature>
<dbReference type="FunFam" id="1.10.510.10:FF:000534">
    <property type="entry name" value="Serine/threonine-protein kinase PKH2"/>
    <property type="match status" value="1"/>
</dbReference>
<dbReference type="EMBL" id="AOGT01000648">
    <property type="protein sequence ID" value="EMG49473.1"/>
    <property type="molecule type" value="Genomic_DNA"/>
</dbReference>
<feature type="compositionally biased region" description="Basic residues" evidence="11">
    <location>
        <begin position="1048"/>
        <end position="1058"/>
    </location>
</feature>
<dbReference type="InterPro" id="IPR017441">
    <property type="entry name" value="Protein_kinase_ATP_BS"/>
</dbReference>
<keyword evidence="4" id="KW-0808">Transferase</keyword>
<feature type="domain" description="Protein kinase" evidence="12">
    <location>
        <begin position="241"/>
        <end position="503"/>
    </location>
</feature>
<dbReference type="SUPFAM" id="SSF56112">
    <property type="entry name" value="Protein kinase-like (PK-like)"/>
    <property type="match status" value="1"/>
</dbReference>
<dbReference type="OMA" id="KYCGKPG"/>
<feature type="compositionally biased region" description="Acidic residues" evidence="11">
    <location>
        <begin position="174"/>
        <end position="199"/>
    </location>
</feature>
<dbReference type="Proteomes" id="UP000011777">
    <property type="component" value="Unassembled WGS sequence"/>
</dbReference>
<comment type="catalytic activity">
    <reaction evidence="9">
        <text>L-seryl-[protein] + ATP = O-phospho-L-seryl-[protein] + ADP + H(+)</text>
        <dbReference type="Rhea" id="RHEA:17989"/>
        <dbReference type="Rhea" id="RHEA-COMP:9863"/>
        <dbReference type="Rhea" id="RHEA-COMP:11604"/>
        <dbReference type="ChEBI" id="CHEBI:15378"/>
        <dbReference type="ChEBI" id="CHEBI:29999"/>
        <dbReference type="ChEBI" id="CHEBI:30616"/>
        <dbReference type="ChEBI" id="CHEBI:83421"/>
        <dbReference type="ChEBI" id="CHEBI:456216"/>
        <dbReference type="EC" id="2.7.11.1"/>
    </reaction>
</comment>
<feature type="binding site" evidence="10">
    <location>
        <position position="270"/>
    </location>
    <ligand>
        <name>ATP</name>
        <dbReference type="ChEBI" id="CHEBI:30616"/>
    </ligand>
</feature>
<dbReference type="eggNOG" id="KOG0592">
    <property type="taxonomic scope" value="Eukaryota"/>
</dbReference>
<evidence type="ECO:0000256" key="10">
    <source>
        <dbReference type="PROSITE-ProRule" id="PRU10141"/>
    </source>
</evidence>
<feature type="region of interest" description="Disordered" evidence="11">
    <location>
        <begin position="153"/>
        <end position="229"/>
    </location>
</feature>
<dbReference type="PANTHER" id="PTHR24356">
    <property type="entry name" value="SERINE/THREONINE-PROTEIN KINASE"/>
    <property type="match status" value="1"/>
</dbReference>
<gene>
    <name evidence="13" type="ORF">G210_5753</name>
</gene>
<feature type="compositionally biased region" description="Low complexity" evidence="11">
    <location>
        <begin position="573"/>
        <end position="583"/>
    </location>
</feature>
<dbReference type="FunFam" id="3.30.200.20:FF:000128">
    <property type="entry name" value="Serine/threonine-protein kinase ksg1"/>
    <property type="match status" value="1"/>
</dbReference>
<dbReference type="InterPro" id="IPR050236">
    <property type="entry name" value="Ser_Thr_kinase_AGC"/>
</dbReference>
<keyword evidence="5 10" id="KW-0547">Nucleotide-binding</keyword>
<dbReference type="InterPro" id="IPR011009">
    <property type="entry name" value="Kinase-like_dom_sf"/>
</dbReference>
<dbReference type="PROSITE" id="PS50011">
    <property type="entry name" value="PROTEIN_KINASE_DOM"/>
    <property type="match status" value="1"/>
</dbReference>
<feature type="region of interest" description="Disordered" evidence="11">
    <location>
        <begin position="540"/>
        <end position="597"/>
    </location>
</feature>
<dbReference type="CDD" id="cd05581">
    <property type="entry name" value="STKc_PDK1"/>
    <property type="match status" value="1"/>
</dbReference>
<dbReference type="Gene3D" id="3.30.200.20">
    <property type="entry name" value="Phosphorylase Kinase, domain 1"/>
    <property type="match status" value="1"/>
</dbReference>
<feature type="region of interest" description="Disordered" evidence="11">
    <location>
        <begin position="1105"/>
        <end position="1158"/>
    </location>
</feature>
<feature type="region of interest" description="Disordered" evidence="11">
    <location>
        <begin position="979"/>
        <end position="1092"/>
    </location>
</feature>
<evidence type="ECO:0000256" key="6">
    <source>
        <dbReference type="ARBA" id="ARBA00022777"/>
    </source>
</evidence>
<dbReference type="AlphaFoldDB" id="M3JBG6"/>
<feature type="compositionally biased region" description="Basic and acidic residues" evidence="11">
    <location>
        <begin position="979"/>
        <end position="989"/>
    </location>
</feature>
<dbReference type="STRING" id="1245528.M3JBG6"/>
<feature type="compositionally biased region" description="Basic residues" evidence="11">
    <location>
        <begin position="547"/>
        <end position="557"/>
    </location>
</feature>
<dbReference type="GO" id="GO:0004674">
    <property type="term" value="F:protein serine/threonine kinase activity"/>
    <property type="evidence" value="ECO:0007669"/>
    <property type="project" value="UniProtKB-KW"/>
</dbReference>
<feature type="compositionally biased region" description="Polar residues" evidence="11">
    <location>
        <begin position="1133"/>
        <end position="1148"/>
    </location>
</feature>
<dbReference type="InterPro" id="IPR000719">
    <property type="entry name" value="Prot_kinase_dom"/>
</dbReference>
<feature type="compositionally biased region" description="Polar residues" evidence="11">
    <location>
        <begin position="1023"/>
        <end position="1036"/>
    </location>
</feature>
<evidence type="ECO:0000256" key="3">
    <source>
        <dbReference type="ARBA" id="ARBA00022527"/>
    </source>
</evidence>
<evidence type="ECO:0000313" key="13">
    <source>
        <dbReference type="EMBL" id="EMG49473.1"/>
    </source>
</evidence>
<feature type="region of interest" description="Disordered" evidence="11">
    <location>
        <begin position="14"/>
        <end position="33"/>
    </location>
</feature>
<feature type="region of interest" description="Disordered" evidence="11">
    <location>
        <begin position="611"/>
        <end position="716"/>
    </location>
</feature>
<feature type="compositionally biased region" description="Low complexity" evidence="11">
    <location>
        <begin position="820"/>
        <end position="829"/>
    </location>
</feature>